<name>A0ABN2AAL8_9ACTN</name>
<proteinExistence type="inferred from homology"/>
<dbReference type="EC" id="4.1.2.14" evidence="5"/>
<comment type="catalytic activity">
    <reaction evidence="1">
        <text>2-dehydro-3-deoxy-6-phospho-D-gluconate = D-glyceraldehyde 3-phosphate + pyruvate</text>
        <dbReference type="Rhea" id="RHEA:17089"/>
        <dbReference type="ChEBI" id="CHEBI:15361"/>
        <dbReference type="ChEBI" id="CHEBI:57569"/>
        <dbReference type="ChEBI" id="CHEBI:59776"/>
        <dbReference type="EC" id="4.1.2.14"/>
    </reaction>
</comment>
<dbReference type="PROSITE" id="PS00160">
    <property type="entry name" value="ALDOLASE_KDPG_KHG_2"/>
    <property type="match status" value="1"/>
</dbReference>
<dbReference type="CDD" id="cd00452">
    <property type="entry name" value="KDPG_aldolase"/>
    <property type="match status" value="1"/>
</dbReference>
<evidence type="ECO:0000256" key="3">
    <source>
        <dbReference type="ARBA" id="ARBA00006906"/>
    </source>
</evidence>
<dbReference type="InterPro" id="IPR000887">
    <property type="entry name" value="Aldlse_KDPG_KHG"/>
</dbReference>
<evidence type="ECO:0000256" key="1">
    <source>
        <dbReference type="ARBA" id="ARBA00000654"/>
    </source>
</evidence>
<dbReference type="RefSeq" id="WP_141005472.1">
    <property type="nucleotide sequence ID" value="NZ_BAAAOR010000014.1"/>
</dbReference>
<evidence type="ECO:0000256" key="5">
    <source>
        <dbReference type="ARBA" id="ARBA00013063"/>
    </source>
</evidence>
<evidence type="ECO:0000256" key="6">
    <source>
        <dbReference type="ARBA" id="ARBA00023239"/>
    </source>
</evidence>
<dbReference type="PANTHER" id="PTHR30246:SF1">
    <property type="entry name" value="2-DEHYDRO-3-DEOXY-6-PHOSPHOGALACTONATE ALDOLASE-RELATED"/>
    <property type="match status" value="1"/>
</dbReference>
<keyword evidence="10" id="KW-1185">Reference proteome</keyword>
<dbReference type="Gene3D" id="3.20.20.70">
    <property type="entry name" value="Aldolase class I"/>
    <property type="match status" value="1"/>
</dbReference>
<evidence type="ECO:0000256" key="8">
    <source>
        <dbReference type="ARBA" id="ARBA00023277"/>
    </source>
</evidence>
<comment type="similarity">
    <text evidence="3">Belongs to the KHG/KDPG aldolase family.</text>
</comment>
<comment type="caution">
    <text evidence="9">The sequence shown here is derived from an EMBL/GenBank/DDBJ whole genome shotgun (WGS) entry which is preliminary data.</text>
</comment>
<dbReference type="InterPro" id="IPR013785">
    <property type="entry name" value="Aldolase_TIM"/>
</dbReference>
<evidence type="ECO:0000256" key="2">
    <source>
        <dbReference type="ARBA" id="ARBA00004736"/>
    </source>
</evidence>
<dbReference type="Proteomes" id="UP001500842">
    <property type="component" value="Unassembled WGS sequence"/>
</dbReference>
<accession>A0ABN2AAL8</accession>
<reference evidence="9 10" key="1">
    <citation type="journal article" date="2019" name="Int. J. Syst. Evol. Microbiol.">
        <title>The Global Catalogue of Microorganisms (GCM) 10K type strain sequencing project: providing services to taxonomists for standard genome sequencing and annotation.</title>
        <authorList>
            <consortium name="The Broad Institute Genomics Platform"/>
            <consortium name="The Broad Institute Genome Sequencing Center for Infectious Disease"/>
            <person name="Wu L."/>
            <person name="Ma J."/>
        </authorList>
    </citation>
    <scope>NUCLEOTIDE SEQUENCE [LARGE SCALE GENOMIC DNA]</scope>
    <source>
        <strain evidence="9 10">JCM 14942</strain>
    </source>
</reference>
<evidence type="ECO:0000256" key="7">
    <source>
        <dbReference type="ARBA" id="ARBA00023270"/>
    </source>
</evidence>
<dbReference type="NCBIfam" id="TIGR01182">
    <property type="entry name" value="eda"/>
    <property type="match status" value="1"/>
</dbReference>
<dbReference type="InterPro" id="IPR031338">
    <property type="entry name" value="KDPG/KHG_AS_2"/>
</dbReference>
<dbReference type="PANTHER" id="PTHR30246">
    <property type="entry name" value="2-KETO-3-DEOXY-6-PHOSPHOGLUCONATE ALDOLASE"/>
    <property type="match status" value="1"/>
</dbReference>
<evidence type="ECO:0000313" key="10">
    <source>
        <dbReference type="Proteomes" id="UP001500842"/>
    </source>
</evidence>
<gene>
    <name evidence="9" type="ORF">GCM10009788_19330</name>
</gene>
<comment type="pathway">
    <text evidence="2">Carbohydrate acid metabolism; 2-dehydro-3-deoxy-D-gluconate degradation; D-glyceraldehyde 3-phosphate and pyruvate from 2-dehydro-3-deoxy-D-gluconate: step 2/2.</text>
</comment>
<evidence type="ECO:0000313" key="9">
    <source>
        <dbReference type="EMBL" id="GAA1515092.1"/>
    </source>
</evidence>
<dbReference type="Pfam" id="PF01081">
    <property type="entry name" value="Aldolase"/>
    <property type="match status" value="1"/>
</dbReference>
<dbReference type="PROSITE" id="PS00159">
    <property type="entry name" value="ALDOLASE_KDPG_KHG_1"/>
    <property type="match status" value="1"/>
</dbReference>
<keyword evidence="6" id="KW-0456">Lyase</keyword>
<keyword evidence="8" id="KW-0119">Carbohydrate metabolism</keyword>
<protein>
    <recommendedName>
        <fullName evidence="5">2-dehydro-3-deoxy-phosphogluconate aldolase</fullName>
        <ecNumber evidence="5">4.1.2.14</ecNumber>
    </recommendedName>
</protein>
<sequence length="214" mass="21836">MTDVFGPHRVVPVVVLDDPGRADDLGAALAAGGLPVAEVTFRSPDAPAVLRRMADREDLVVGAGTVLTAEQVDLAHRSGARFVVSPGLGPDVVRRCQQLDLPVLPGVSTATEVMQALSLGVDLVKFFPAEPSGGLPAVSALADAFRQVRFVPTGGITAARAPDYLAHPAVAAVGGTWMVPPALLKAGRWEEVAALCAAAVAATAADPVVVPVTS</sequence>
<dbReference type="SUPFAM" id="SSF51569">
    <property type="entry name" value="Aldolase"/>
    <property type="match status" value="1"/>
</dbReference>
<dbReference type="EMBL" id="BAAAOR010000014">
    <property type="protein sequence ID" value="GAA1515092.1"/>
    <property type="molecule type" value="Genomic_DNA"/>
</dbReference>
<organism evidence="9 10">
    <name type="scientific">Nocardioides humi</name>
    <dbReference type="NCBI Taxonomy" id="449461"/>
    <lineage>
        <taxon>Bacteria</taxon>
        <taxon>Bacillati</taxon>
        <taxon>Actinomycetota</taxon>
        <taxon>Actinomycetes</taxon>
        <taxon>Propionibacteriales</taxon>
        <taxon>Nocardioidaceae</taxon>
        <taxon>Nocardioides</taxon>
    </lineage>
</organism>
<comment type="subunit">
    <text evidence="4">Homotrimer.</text>
</comment>
<evidence type="ECO:0000256" key="4">
    <source>
        <dbReference type="ARBA" id="ARBA00011233"/>
    </source>
</evidence>
<dbReference type="InterPro" id="IPR031337">
    <property type="entry name" value="KDPG/KHG_AS_1"/>
</dbReference>
<keyword evidence="7" id="KW-0704">Schiff base</keyword>